<dbReference type="RefSeq" id="WP_013095937.1">
    <property type="nucleotide sequence ID" value="NC_014121.1"/>
</dbReference>
<dbReference type="STRING" id="716541.ECL_01285"/>
<dbReference type="AlphaFoldDB" id="A0A0H3CHS7"/>
<dbReference type="OrthoDB" id="6623354at2"/>
<accession>A0A0H3CHS7</accession>
<dbReference type="InterPro" id="IPR016032">
    <property type="entry name" value="Sig_transdc_resp-reg_C-effctor"/>
</dbReference>
<dbReference type="KEGG" id="enc:ECL_01285"/>
<organism evidence="1 2">
    <name type="scientific">Enterobacter cloacae subsp. cloacae (strain ATCC 13047 / DSM 30054 / NBRC 13535 / NCTC 10005 / WDCM 00083 / NCDC 279-56)</name>
    <dbReference type="NCBI Taxonomy" id="716541"/>
    <lineage>
        <taxon>Bacteria</taxon>
        <taxon>Pseudomonadati</taxon>
        <taxon>Pseudomonadota</taxon>
        <taxon>Gammaproteobacteria</taxon>
        <taxon>Enterobacterales</taxon>
        <taxon>Enterobacteriaceae</taxon>
        <taxon>Enterobacter</taxon>
        <taxon>Enterobacter cloacae complex</taxon>
    </lineage>
</organism>
<dbReference type="EMBL" id="CP001918">
    <property type="protein sequence ID" value="ADF60846.1"/>
    <property type="molecule type" value="Genomic_DNA"/>
</dbReference>
<dbReference type="EnsemblBacteria" id="ADF60846">
    <property type="protein sequence ID" value="ADF60846"/>
    <property type="gene ID" value="ECL_01285"/>
</dbReference>
<sequence>MRMTVRRYRRRRTGSDALGFTHSPFAPPFFDRLEFLSQSIHQHRKTDAPFIILVTEDHFLRTGFLNGQFPLSSCSDYPTLDEAFQALNQWPAARLVVDIESRTTALMEKLDQLRRHSLYPPFLTPYLLVRADNYDTRLFCKAAGPFHVLERQSTAAALQHSLMDINPPQGSSKEWFSRGEWPILQELSRGKSLRQIALLQNRPYSRIIYRLSCILVKLGLSHRQELLHLLNNLSDCPFYS</sequence>
<dbReference type="GO" id="GO:0003677">
    <property type="term" value="F:DNA binding"/>
    <property type="evidence" value="ECO:0007669"/>
    <property type="project" value="InterPro"/>
</dbReference>
<dbReference type="eggNOG" id="COG2197">
    <property type="taxonomic scope" value="Bacteria"/>
</dbReference>
<reference evidence="1 2" key="1">
    <citation type="journal article" date="2010" name="J. Bacteriol.">
        <title>Complete genome sequence of Enterobacter cloacae subsp. cloacae type strain ATCC 13047.</title>
        <authorList>
            <person name="Ren Y."/>
            <person name="Ren Y."/>
            <person name="Zhou Z."/>
            <person name="Guo X."/>
            <person name="Li Y."/>
            <person name="Feng L."/>
            <person name="Wang L."/>
        </authorList>
    </citation>
    <scope>NUCLEOTIDE SEQUENCE [LARGE SCALE GENOMIC DNA]</scope>
    <source>
        <strain evidence="2">ATCC 13047 / DSM 30054 / NBRC 13535 / NCTC 10005 / WDCM 00083 / NCDC 279-56</strain>
    </source>
</reference>
<dbReference type="SUPFAM" id="SSF46894">
    <property type="entry name" value="C-terminal effector domain of the bipartite response regulators"/>
    <property type="match status" value="1"/>
</dbReference>
<keyword evidence="2" id="KW-1185">Reference proteome</keyword>
<dbReference type="PATRIC" id="fig|716541.4.peg.1536"/>
<evidence type="ECO:0000313" key="1">
    <source>
        <dbReference type="EMBL" id="ADF60846.1"/>
    </source>
</evidence>
<dbReference type="HOGENOM" id="CLU_098581_0_0_6"/>
<dbReference type="GO" id="GO:0006355">
    <property type="term" value="P:regulation of DNA-templated transcription"/>
    <property type="evidence" value="ECO:0007669"/>
    <property type="project" value="InterPro"/>
</dbReference>
<protein>
    <submittedName>
        <fullName evidence="1">Response regulator receiver protein</fullName>
    </submittedName>
</protein>
<name>A0A0H3CHS7_ENTCC</name>
<proteinExistence type="predicted"/>
<evidence type="ECO:0000313" key="2">
    <source>
        <dbReference type="Proteomes" id="UP000002363"/>
    </source>
</evidence>
<dbReference type="Proteomes" id="UP000002363">
    <property type="component" value="Chromosome"/>
</dbReference>
<gene>
    <name evidence="1" type="ordered locus">ECL_01285</name>
</gene>